<accession>A0A7X2S5N6</accession>
<comment type="caution">
    <text evidence="3">The sequence shown here is derived from an EMBL/GenBank/DDBJ whole genome shotgun (WGS) entry which is preliminary data.</text>
</comment>
<keyword evidence="2" id="KW-0732">Signal</keyword>
<keyword evidence="4" id="KW-1185">Reference proteome</keyword>
<feature type="region of interest" description="Disordered" evidence="1">
    <location>
        <begin position="181"/>
        <end position="216"/>
    </location>
</feature>
<evidence type="ECO:0000256" key="2">
    <source>
        <dbReference type="SAM" id="SignalP"/>
    </source>
</evidence>
<dbReference type="PROSITE" id="PS51257">
    <property type="entry name" value="PROKAR_LIPOPROTEIN"/>
    <property type="match status" value="1"/>
</dbReference>
<gene>
    <name evidence="3" type="ORF">GKZ89_10690</name>
</gene>
<proteinExistence type="predicted"/>
<evidence type="ECO:0000313" key="4">
    <source>
        <dbReference type="Proteomes" id="UP000434639"/>
    </source>
</evidence>
<name>A0A7X2S5N6_9BACI</name>
<organism evidence="3 4">
    <name type="scientific">Metabacillus mangrovi</name>
    <dbReference type="NCBI Taxonomy" id="1491830"/>
    <lineage>
        <taxon>Bacteria</taxon>
        <taxon>Bacillati</taxon>
        <taxon>Bacillota</taxon>
        <taxon>Bacilli</taxon>
        <taxon>Bacillales</taxon>
        <taxon>Bacillaceae</taxon>
        <taxon>Metabacillus</taxon>
    </lineage>
</organism>
<evidence type="ECO:0000256" key="1">
    <source>
        <dbReference type="SAM" id="MobiDB-lite"/>
    </source>
</evidence>
<feature type="chain" id="PRO_5030793430" evidence="2">
    <location>
        <begin position="24"/>
        <end position="216"/>
    </location>
</feature>
<reference evidence="3 4" key="1">
    <citation type="journal article" date="2017" name="Int. J. Syst. Evol. Microbiol.">
        <title>Bacillus mangrovi sp. nov., isolated from a sediment sample from a mangrove forest.</title>
        <authorList>
            <person name="Gupta V."/>
            <person name="Singh P.K."/>
            <person name="Korpole S."/>
            <person name="Tanuku N.R.S."/>
            <person name="Pinnaka A.K."/>
        </authorList>
    </citation>
    <scope>NUCLEOTIDE SEQUENCE [LARGE SCALE GENOMIC DNA]</scope>
    <source>
        <strain evidence="3 4">KCTC 33872</strain>
    </source>
</reference>
<dbReference type="RefSeq" id="WP_155112394.1">
    <property type="nucleotide sequence ID" value="NZ_WMIB01000009.1"/>
</dbReference>
<protein>
    <submittedName>
        <fullName evidence="3">Sporulation protein</fullName>
    </submittedName>
</protein>
<dbReference type="AlphaFoldDB" id="A0A7X2S5N6"/>
<sequence>MKRLYVTGMVMLAVISSAGCRQAGEEGKSNLTDENGSTIQVDENTKMYQRTGNESKKEERTEAYGFVRHSKKDLMKNGEQTEYYGIDRKELADTISGLTVQLPGISEAATLVTDEEVLVAYRRASGDRSQMADMVKRTAISVVPRYYHVYISDNPAYFDQLQSYSRMDSESRDADAIIGKLTNGMKKDSPQGKAVNKGENANGEETGEMSGDGMER</sequence>
<feature type="signal peptide" evidence="2">
    <location>
        <begin position="1"/>
        <end position="23"/>
    </location>
</feature>
<dbReference type="InterPro" id="IPR019076">
    <property type="entry name" value="Spore_lipoprot_YhcN/YlaJ-like"/>
</dbReference>
<dbReference type="Pfam" id="PF09580">
    <property type="entry name" value="Spore_YhcN_YlaJ"/>
    <property type="match status" value="1"/>
</dbReference>
<dbReference type="EMBL" id="WMIB01000009">
    <property type="protein sequence ID" value="MTH53872.1"/>
    <property type="molecule type" value="Genomic_DNA"/>
</dbReference>
<dbReference type="Proteomes" id="UP000434639">
    <property type="component" value="Unassembled WGS sequence"/>
</dbReference>
<dbReference type="OrthoDB" id="2691390at2"/>
<evidence type="ECO:0000313" key="3">
    <source>
        <dbReference type="EMBL" id="MTH53872.1"/>
    </source>
</evidence>